<organism evidence="1 2">
    <name type="scientific">Bryocella elongata</name>
    <dbReference type="NCBI Taxonomy" id="863522"/>
    <lineage>
        <taxon>Bacteria</taxon>
        <taxon>Pseudomonadati</taxon>
        <taxon>Acidobacteriota</taxon>
        <taxon>Terriglobia</taxon>
        <taxon>Terriglobales</taxon>
        <taxon>Acidobacteriaceae</taxon>
        <taxon>Bryocella</taxon>
    </lineage>
</organism>
<protein>
    <recommendedName>
        <fullName evidence="3">TfoX N-terminal domain-containing protein</fullName>
    </recommendedName>
</protein>
<dbReference type="Proteomes" id="UP000236728">
    <property type="component" value="Unassembled WGS sequence"/>
</dbReference>
<proteinExistence type="predicted"/>
<gene>
    <name evidence="1" type="ORF">SAMN05421819_3884</name>
</gene>
<evidence type="ECO:0000313" key="1">
    <source>
        <dbReference type="EMBL" id="SEG62315.1"/>
    </source>
</evidence>
<reference evidence="1 2" key="1">
    <citation type="submission" date="2016-10" db="EMBL/GenBank/DDBJ databases">
        <authorList>
            <person name="de Groot N.N."/>
        </authorList>
    </citation>
    <scope>NUCLEOTIDE SEQUENCE [LARGE SCALE GENOMIC DNA]</scope>
    <source>
        <strain evidence="1 2">DSM 22489</strain>
    </source>
</reference>
<evidence type="ECO:0000313" key="2">
    <source>
        <dbReference type="Proteomes" id="UP000236728"/>
    </source>
</evidence>
<dbReference type="AlphaFoldDB" id="A0A1H6BPF0"/>
<accession>A0A1H6BPF0</accession>
<evidence type="ECO:0008006" key="3">
    <source>
        <dbReference type="Google" id="ProtNLM"/>
    </source>
</evidence>
<sequence length="135" mass="15000">MEDGLTLRQSVAMRLQGKFDGEVSWKFGHASFETDRSKVFCFITREGHLALKLPQPRIAELIEAGMAKPLCMGQRSMREWAVVPDPESATTLKLLRAAQLYVESLPVTPAKPRAARKLAAKKFSAKKSSASRIAR</sequence>
<name>A0A1H6BPF0_9BACT</name>
<keyword evidence="2" id="KW-1185">Reference proteome</keyword>
<dbReference type="EMBL" id="FNVA01000007">
    <property type="protein sequence ID" value="SEG62315.1"/>
    <property type="molecule type" value="Genomic_DNA"/>
</dbReference>